<comment type="caution">
    <text evidence="1">The sequence shown here is derived from an EMBL/GenBank/DDBJ whole genome shotgun (WGS) entry which is preliminary data.</text>
</comment>
<name>A0A0F9V1P8_9ZZZZ</name>
<organism evidence="1">
    <name type="scientific">marine sediment metagenome</name>
    <dbReference type="NCBI Taxonomy" id="412755"/>
    <lineage>
        <taxon>unclassified sequences</taxon>
        <taxon>metagenomes</taxon>
        <taxon>ecological metagenomes</taxon>
    </lineage>
</organism>
<proteinExistence type="predicted"/>
<evidence type="ECO:0000313" key="1">
    <source>
        <dbReference type="EMBL" id="KKN67421.1"/>
    </source>
</evidence>
<dbReference type="AlphaFoldDB" id="A0A0F9V1P8"/>
<accession>A0A0F9V1P8</accession>
<dbReference type="EMBL" id="LAZR01000475">
    <property type="protein sequence ID" value="KKN67421.1"/>
    <property type="molecule type" value="Genomic_DNA"/>
</dbReference>
<protein>
    <submittedName>
        <fullName evidence="1">Uncharacterized protein</fullName>
    </submittedName>
</protein>
<sequence>MVDATPTKPFCYREPEWFYRTDACIGCAYRLPCAVGAGVSADRPRKMFVESIARANIPRADAIEAIQKAYDVTHNAARKQYDRWREKLGRPQ</sequence>
<reference evidence="1" key="1">
    <citation type="journal article" date="2015" name="Nature">
        <title>Complex archaea that bridge the gap between prokaryotes and eukaryotes.</title>
        <authorList>
            <person name="Spang A."/>
            <person name="Saw J.H."/>
            <person name="Jorgensen S.L."/>
            <person name="Zaremba-Niedzwiedzka K."/>
            <person name="Martijn J."/>
            <person name="Lind A.E."/>
            <person name="van Eijk R."/>
            <person name="Schleper C."/>
            <person name="Guy L."/>
            <person name="Ettema T.J."/>
        </authorList>
    </citation>
    <scope>NUCLEOTIDE SEQUENCE</scope>
</reference>
<gene>
    <name evidence="1" type="ORF">LCGC14_0461640</name>
</gene>